<dbReference type="AlphaFoldDB" id="E6QHI7"/>
<organism evidence="2">
    <name type="scientific">mine drainage metagenome</name>
    <dbReference type="NCBI Taxonomy" id="410659"/>
    <lineage>
        <taxon>unclassified sequences</taxon>
        <taxon>metagenomes</taxon>
        <taxon>ecological metagenomes</taxon>
    </lineage>
</organism>
<sequence length="319" mass="35302">MVFLDQSSSVNRELVVRKAAKVIVERGATIQGAALSVAPASKFISLANYGTSSTAVNGWFFARLSNEFDDSRFTPMHRLAIRYGLSDRYPLDFGLGVITTTSLKPVCIRVPVGGIHFVRAWSPIVGTVMRYGAGAKSFSSIRLDQGWQWYRLAGINRNVCIKNGTPGKPLSLNAVVSVPQRWLSEEERLIRGKAIFERQGLPGINKVFADNHVSATWTWVNGAKADVALKGPASFIRLNETYDPFWEGISGESTFRSIPGNFFSDGFILSGSERDLILEYLPQYTLDHIIWYALGLAAIPLVVLLIGALIDIRHRRMHG</sequence>
<keyword evidence="1" id="KW-1133">Transmembrane helix</keyword>
<comment type="caution">
    <text evidence="2">The sequence shown here is derived from an EMBL/GenBank/DDBJ whole genome shotgun (WGS) entry which is preliminary data.</text>
</comment>
<protein>
    <submittedName>
        <fullName evidence="2">Uncharacterized protein</fullName>
    </submittedName>
</protein>
<keyword evidence="1" id="KW-0472">Membrane</keyword>
<dbReference type="EMBL" id="CABQ01000008">
    <property type="protein sequence ID" value="CBI06701.1"/>
    <property type="molecule type" value="Genomic_DNA"/>
</dbReference>
<gene>
    <name evidence="2" type="ORF">CARN6_2813</name>
</gene>
<keyword evidence="1" id="KW-0812">Transmembrane</keyword>
<evidence type="ECO:0000256" key="1">
    <source>
        <dbReference type="SAM" id="Phobius"/>
    </source>
</evidence>
<evidence type="ECO:0000313" key="2">
    <source>
        <dbReference type="EMBL" id="CBI06701.1"/>
    </source>
</evidence>
<name>E6QHI7_9ZZZZ</name>
<reference evidence="2" key="1">
    <citation type="submission" date="2009-10" db="EMBL/GenBank/DDBJ databases">
        <title>Diversity of trophic interactions inside an arsenic-rich microbial ecosystem.</title>
        <authorList>
            <person name="Bertin P.N."/>
            <person name="Heinrich-Salmeron A."/>
            <person name="Pelletier E."/>
            <person name="Goulhen-Chollet F."/>
            <person name="Arsene-Ploetze F."/>
            <person name="Gallien S."/>
            <person name="Calteau A."/>
            <person name="Vallenet D."/>
            <person name="Casiot C."/>
            <person name="Chane-Woon-Ming B."/>
            <person name="Giloteaux L."/>
            <person name="Barakat M."/>
            <person name="Bonnefoy V."/>
            <person name="Bruneel O."/>
            <person name="Chandler M."/>
            <person name="Cleiss J."/>
            <person name="Duran R."/>
            <person name="Elbaz-Poulichet F."/>
            <person name="Fonknechten N."/>
            <person name="Lauga B."/>
            <person name="Mornico D."/>
            <person name="Ortet P."/>
            <person name="Schaeffer C."/>
            <person name="Siguier P."/>
            <person name="Alexander Thil Smith A."/>
            <person name="Van Dorsselaer A."/>
            <person name="Weissenbach J."/>
            <person name="Medigue C."/>
            <person name="Le Paslier D."/>
        </authorList>
    </citation>
    <scope>NUCLEOTIDE SEQUENCE</scope>
</reference>
<feature type="transmembrane region" description="Helical" evidence="1">
    <location>
        <begin position="289"/>
        <end position="310"/>
    </location>
</feature>
<proteinExistence type="predicted"/>
<accession>E6QHI7</accession>